<dbReference type="AlphaFoldDB" id="A0A0D6T6Q4"/>
<evidence type="ECO:0000313" key="1">
    <source>
        <dbReference type="EMBL" id="OSX96070.1"/>
    </source>
</evidence>
<organism evidence="2 4">
    <name type="scientific">Bacillus mycoides</name>
    <dbReference type="NCBI Taxonomy" id="1405"/>
    <lineage>
        <taxon>Bacteria</taxon>
        <taxon>Bacillati</taxon>
        <taxon>Bacillota</taxon>
        <taxon>Bacilli</taxon>
        <taxon>Bacillales</taxon>
        <taxon>Bacillaceae</taxon>
        <taxon>Bacillus</taxon>
        <taxon>Bacillus cereus group</taxon>
    </lineage>
</organism>
<dbReference type="EMBL" id="MRWU01000002">
    <property type="protein sequence ID" value="OSX96070.1"/>
    <property type="molecule type" value="Genomic_DNA"/>
</dbReference>
<sequence>MHQTYDKWLNEEFGEKKIWSELYSDIERIAEMTIPHTF</sequence>
<gene>
    <name evidence="2" type="ORF">BACI71_30427</name>
    <name evidence="1" type="ORF">S3E15_02548</name>
</gene>
<name>A0A0D6T6Q4_BACMY</name>
<proteinExistence type="predicted"/>
<accession>A0A653X8E7</accession>
<reference evidence="1 3" key="1">
    <citation type="submission" date="2016-12" db="EMBL/GenBank/DDBJ databases">
        <title>Genome Sequences of Twelve Sporeforming Bacillus Species Isolated from Foods.</title>
        <authorList>
            <person name="De Jong A."/>
            <person name="Holsappel S."/>
            <person name="Kuipers O.P."/>
        </authorList>
    </citation>
    <scope>NUCLEOTIDE SEQUENCE [LARGE SCALE GENOMIC DNA]</scope>
    <source>
        <strain evidence="1 3">S3E15</strain>
    </source>
</reference>
<protein>
    <submittedName>
        <fullName evidence="2">Uncharacterized protein</fullName>
    </submittedName>
</protein>
<evidence type="ECO:0000313" key="4">
    <source>
        <dbReference type="Proteomes" id="UP000437562"/>
    </source>
</evidence>
<accession>A0A0D6T6Q4</accession>
<dbReference type="Proteomes" id="UP000194131">
    <property type="component" value="Unassembled WGS sequence"/>
</dbReference>
<evidence type="ECO:0000313" key="2">
    <source>
        <dbReference type="EMBL" id="VXC27324.1"/>
    </source>
</evidence>
<evidence type="ECO:0000313" key="3">
    <source>
        <dbReference type="Proteomes" id="UP000194131"/>
    </source>
</evidence>
<dbReference type="EMBL" id="CABWMC010000023">
    <property type="protein sequence ID" value="VXC27324.1"/>
    <property type="molecule type" value="Genomic_DNA"/>
</dbReference>
<dbReference type="Proteomes" id="UP000437562">
    <property type="component" value="Unassembled WGS sequence"/>
</dbReference>
<reference evidence="2 4" key="2">
    <citation type="submission" date="2019-10" db="EMBL/GenBank/DDBJ databases">
        <authorList>
            <person name="Karimi E."/>
        </authorList>
    </citation>
    <scope>NUCLEOTIDE SEQUENCE [LARGE SCALE GENOMIC DNA]</scope>
    <source>
        <strain evidence="2">Bacillus sp. 71</strain>
    </source>
</reference>